<keyword evidence="3" id="KW-1185">Reference proteome</keyword>
<proteinExistence type="predicted"/>
<dbReference type="EMBL" id="JAAKZX010000159">
    <property type="protein sequence ID" value="NGO47047.1"/>
    <property type="molecule type" value="Genomic_DNA"/>
</dbReference>
<feature type="region of interest" description="Disordered" evidence="1">
    <location>
        <begin position="29"/>
        <end position="54"/>
    </location>
</feature>
<name>A0ABX0E0B3_9ACTN</name>
<accession>A0ABX0E0B3</accession>
<evidence type="ECO:0000256" key="1">
    <source>
        <dbReference type="SAM" id="MobiDB-lite"/>
    </source>
</evidence>
<gene>
    <name evidence="2" type="ORF">G6048_34735</name>
</gene>
<comment type="caution">
    <text evidence="2">The sequence shown here is derived from an EMBL/GenBank/DDBJ whole genome shotgun (WGS) entry which is preliminary data.</text>
</comment>
<protein>
    <submittedName>
        <fullName evidence="2">Transposase</fullName>
    </submittedName>
</protein>
<organism evidence="2 3">
    <name type="scientific">Streptomyces ureilyticus</name>
    <dbReference type="NCBI Taxonomy" id="1775131"/>
    <lineage>
        <taxon>Bacteria</taxon>
        <taxon>Bacillati</taxon>
        <taxon>Actinomycetota</taxon>
        <taxon>Actinomycetes</taxon>
        <taxon>Kitasatosporales</taxon>
        <taxon>Streptomycetaceae</taxon>
        <taxon>Streptomyces</taxon>
    </lineage>
</organism>
<reference evidence="2 3" key="1">
    <citation type="submission" date="2020-02" db="EMBL/GenBank/DDBJ databases">
        <title>Whole-genome analyses of novel actinobacteria.</title>
        <authorList>
            <person name="Sahin N."/>
            <person name="Tokatli A."/>
        </authorList>
    </citation>
    <scope>NUCLEOTIDE SEQUENCE [LARGE SCALE GENOMIC DNA]</scope>
    <source>
        <strain evidence="2 3">YC419</strain>
    </source>
</reference>
<evidence type="ECO:0000313" key="3">
    <source>
        <dbReference type="Proteomes" id="UP001518140"/>
    </source>
</evidence>
<dbReference type="Proteomes" id="UP001518140">
    <property type="component" value="Unassembled WGS sequence"/>
</dbReference>
<evidence type="ECO:0000313" key="2">
    <source>
        <dbReference type="EMBL" id="NGO47047.1"/>
    </source>
</evidence>
<sequence>MRDEDVARLSPLKHKNLNVLGRYNFTASQPVSGLRPLRDPDAPDLDDDGDGTDE</sequence>
<feature type="compositionally biased region" description="Acidic residues" evidence="1">
    <location>
        <begin position="42"/>
        <end position="54"/>
    </location>
</feature>